<gene>
    <name evidence="7" type="ORF">ABR69_01935</name>
</gene>
<dbReference type="NCBIfam" id="TIGR02794">
    <property type="entry name" value="tolA_full"/>
    <property type="match status" value="1"/>
</dbReference>
<dbReference type="Proteomes" id="UP000051934">
    <property type="component" value="Unassembled WGS sequence"/>
</dbReference>
<feature type="compositionally biased region" description="Low complexity" evidence="5">
    <location>
        <begin position="183"/>
        <end position="192"/>
    </location>
</feature>
<sequence length="293" mass="33060">MPSLRELLGFGKSEGANNLVILNGYPLAVVVAISLHILLLGGLVYLQSSSQSQALELIQPTVIKALLIEENPQITNQRNQDNRRLEAKRKETERANAAAQKKREEQAAERKRQEEAAQKREQQQVAKQRADAKAKAEREKTLAEEERKKREAESQREAEKRREEQAQRERESRQQREREDAQDAAAAEAASSEFELIQSATGLIQQLVTENWSRPPSARNGMRAIIQIKMLPTGELVDVIITQSSGDPAFDRSAENAVYRAAPFAELTALPIRVFNQNFRTLSLIFQPEDLLN</sequence>
<protein>
    <recommendedName>
        <fullName evidence="9">Protein TolA</fullName>
    </recommendedName>
</protein>
<evidence type="ECO:0000313" key="7">
    <source>
        <dbReference type="EMBL" id="KRO70942.1"/>
    </source>
</evidence>
<dbReference type="PANTHER" id="PTHR33446">
    <property type="entry name" value="PROTEIN TONB-RELATED"/>
    <property type="match status" value="1"/>
</dbReference>
<dbReference type="InterPro" id="IPR014161">
    <property type="entry name" value="Tol-Pal_TolA"/>
</dbReference>
<feature type="region of interest" description="Disordered" evidence="5">
    <location>
        <begin position="76"/>
        <end position="192"/>
    </location>
</feature>
<dbReference type="GO" id="GO:0043213">
    <property type="term" value="P:bacteriocin transport"/>
    <property type="evidence" value="ECO:0007669"/>
    <property type="project" value="InterPro"/>
</dbReference>
<dbReference type="InterPro" id="IPR051045">
    <property type="entry name" value="TonB-dependent_transducer"/>
</dbReference>
<name>A0A0R2S7W2_9GAMM</name>
<organism evidence="7 8">
    <name type="scientific">OM182 bacterium BACL3 MAG-120507-bin80</name>
    <dbReference type="NCBI Taxonomy" id="1655577"/>
    <lineage>
        <taxon>Bacteria</taxon>
        <taxon>Pseudomonadati</taxon>
        <taxon>Pseudomonadota</taxon>
        <taxon>Gammaproteobacteria</taxon>
        <taxon>OMG group</taxon>
        <taxon>OM182 clade</taxon>
    </lineage>
</organism>
<keyword evidence="2 6" id="KW-0812">Transmembrane</keyword>
<keyword evidence="4 6" id="KW-0472">Membrane</keyword>
<evidence type="ECO:0000256" key="5">
    <source>
        <dbReference type="SAM" id="MobiDB-lite"/>
    </source>
</evidence>
<evidence type="ECO:0000256" key="3">
    <source>
        <dbReference type="ARBA" id="ARBA00022989"/>
    </source>
</evidence>
<accession>A0A0R2S7W2</accession>
<evidence type="ECO:0000313" key="8">
    <source>
        <dbReference type="Proteomes" id="UP000051934"/>
    </source>
</evidence>
<comment type="caution">
    <text evidence="7">The sequence shown here is derived from an EMBL/GenBank/DDBJ whole genome shotgun (WGS) entry which is preliminary data.</text>
</comment>
<keyword evidence="3 6" id="KW-1133">Transmembrane helix</keyword>
<feature type="compositionally biased region" description="Basic and acidic residues" evidence="5">
    <location>
        <begin position="80"/>
        <end position="94"/>
    </location>
</feature>
<dbReference type="GO" id="GO:0019534">
    <property type="term" value="F:toxin transmembrane transporter activity"/>
    <property type="evidence" value="ECO:0007669"/>
    <property type="project" value="InterPro"/>
</dbReference>
<evidence type="ECO:0000256" key="1">
    <source>
        <dbReference type="ARBA" id="ARBA00004167"/>
    </source>
</evidence>
<dbReference type="NCBIfam" id="TIGR01352">
    <property type="entry name" value="tonB_Cterm"/>
    <property type="match status" value="1"/>
</dbReference>
<reference evidence="7 8" key="1">
    <citation type="submission" date="2015-10" db="EMBL/GenBank/DDBJ databases">
        <title>Metagenome-Assembled Genomes uncover a global brackish microbiome.</title>
        <authorList>
            <person name="Hugerth L.W."/>
            <person name="Larsson J."/>
            <person name="Alneberg J."/>
            <person name="Lindh M.V."/>
            <person name="Legrand C."/>
            <person name="Pinhassi J."/>
            <person name="Andersson A.F."/>
        </authorList>
    </citation>
    <scope>NUCLEOTIDE SEQUENCE [LARGE SCALE GENOMIC DNA]</scope>
    <source>
        <strain evidence="7">BACL4 MAG-120507-bin80</strain>
    </source>
</reference>
<evidence type="ECO:0008006" key="9">
    <source>
        <dbReference type="Google" id="ProtNLM"/>
    </source>
</evidence>
<feature type="compositionally biased region" description="Basic and acidic residues" evidence="5">
    <location>
        <begin position="101"/>
        <end position="181"/>
    </location>
</feature>
<dbReference type="AlphaFoldDB" id="A0A0R2S7W2"/>
<feature type="transmembrane region" description="Helical" evidence="6">
    <location>
        <begin position="20"/>
        <end position="46"/>
    </location>
</feature>
<evidence type="ECO:0000256" key="4">
    <source>
        <dbReference type="ARBA" id="ARBA00023136"/>
    </source>
</evidence>
<proteinExistence type="predicted"/>
<evidence type="ECO:0000256" key="2">
    <source>
        <dbReference type="ARBA" id="ARBA00022692"/>
    </source>
</evidence>
<dbReference type="InterPro" id="IPR006260">
    <property type="entry name" value="TonB/TolA_C"/>
</dbReference>
<dbReference type="GO" id="GO:0016020">
    <property type="term" value="C:membrane"/>
    <property type="evidence" value="ECO:0007669"/>
    <property type="project" value="UniProtKB-SubCell"/>
</dbReference>
<dbReference type="Gene3D" id="3.30.1150.10">
    <property type="match status" value="1"/>
</dbReference>
<evidence type="ECO:0000256" key="6">
    <source>
        <dbReference type="SAM" id="Phobius"/>
    </source>
</evidence>
<dbReference type="EMBL" id="LIBB01000269">
    <property type="protein sequence ID" value="KRO70942.1"/>
    <property type="molecule type" value="Genomic_DNA"/>
</dbReference>
<dbReference type="SUPFAM" id="SSF74653">
    <property type="entry name" value="TolA/TonB C-terminal domain"/>
    <property type="match status" value="1"/>
</dbReference>
<comment type="subcellular location">
    <subcellularLocation>
        <location evidence="1">Membrane</location>
        <topology evidence="1">Single-pass membrane protein</topology>
    </subcellularLocation>
</comment>
<dbReference type="Pfam" id="PF13103">
    <property type="entry name" value="TonB_2"/>
    <property type="match status" value="1"/>
</dbReference>